<name>A0ABY7FEJ7_MYAAR</name>
<gene>
    <name evidence="2" type="ORF">MAR_001132</name>
</gene>
<keyword evidence="3" id="KW-1185">Reference proteome</keyword>
<dbReference type="EMBL" id="CP111022">
    <property type="protein sequence ID" value="WAR19294.1"/>
    <property type="molecule type" value="Genomic_DNA"/>
</dbReference>
<evidence type="ECO:0000259" key="1">
    <source>
        <dbReference type="SMART" id="SM00225"/>
    </source>
</evidence>
<proteinExistence type="predicted"/>
<dbReference type="Proteomes" id="UP001164746">
    <property type="component" value="Chromosome 11"/>
</dbReference>
<dbReference type="InterPro" id="IPR011333">
    <property type="entry name" value="SKP1/BTB/POZ_sf"/>
</dbReference>
<feature type="domain" description="BTB" evidence="1">
    <location>
        <begin position="15"/>
        <end position="115"/>
    </location>
</feature>
<accession>A0ABY7FEJ7</accession>
<reference evidence="2" key="1">
    <citation type="submission" date="2022-11" db="EMBL/GenBank/DDBJ databases">
        <title>Centuries of genome instability and evolution in soft-shell clam transmissible cancer (bioRxiv).</title>
        <authorList>
            <person name="Hart S.F.M."/>
            <person name="Yonemitsu M.A."/>
            <person name="Giersch R.M."/>
            <person name="Beal B.F."/>
            <person name="Arriagada G."/>
            <person name="Davis B.W."/>
            <person name="Ostrander E.A."/>
            <person name="Goff S.P."/>
            <person name="Metzger M.J."/>
        </authorList>
    </citation>
    <scope>NUCLEOTIDE SEQUENCE</scope>
    <source>
        <strain evidence="2">MELC-2E11</strain>
        <tissue evidence="2">Siphon/mantle</tissue>
    </source>
</reference>
<evidence type="ECO:0000313" key="2">
    <source>
        <dbReference type="EMBL" id="WAR19294.1"/>
    </source>
</evidence>
<dbReference type="SUPFAM" id="SSF54695">
    <property type="entry name" value="POZ domain"/>
    <property type="match status" value="1"/>
</dbReference>
<organism evidence="2 3">
    <name type="scientific">Mya arenaria</name>
    <name type="common">Soft-shell clam</name>
    <dbReference type="NCBI Taxonomy" id="6604"/>
    <lineage>
        <taxon>Eukaryota</taxon>
        <taxon>Metazoa</taxon>
        <taxon>Spiralia</taxon>
        <taxon>Lophotrochozoa</taxon>
        <taxon>Mollusca</taxon>
        <taxon>Bivalvia</taxon>
        <taxon>Autobranchia</taxon>
        <taxon>Heteroconchia</taxon>
        <taxon>Euheterodonta</taxon>
        <taxon>Imparidentia</taxon>
        <taxon>Neoheterodontei</taxon>
        <taxon>Myida</taxon>
        <taxon>Myoidea</taxon>
        <taxon>Myidae</taxon>
        <taxon>Mya</taxon>
    </lineage>
</organism>
<dbReference type="Gene3D" id="3.30.710.10">
    <property type="entry name" value="Potassium Channel Kv1.1, Chain A"/>
    <property type="match status" value="1"/>
</dbReference>
<dbReference type="InterPro" id="IPR000210">
    <property type="entry name" value="BTB/POZ_dom"/>
</dbReference>
<evidence type="ECO:0000313" key="3">
    <source>
        <dbReference type="Proteomes" id="UP001164746"/>
    </source>
</evidence>
<dbReference type="SMART" id="SM00225">
    <property type="entry name" value="BTB"/>
    <property type="match status" value="1"/>
</dbReference>
<dbReference type="Pfam" id="PF00651">
    <property type="entry name" value="BTB"/>
    <property type="match status" value="1"/>
</dbReference>
<sequence>MAKAKRFEDPGQNYDEIVVSFGKQGQLFVSKGFLIQTSPVFKAMFQDGNFRESVEGKDNIQDCRRKSFLEFLICLDPATMKKVDNGNIFHVAELSEKYQVHSLSSKCKAEMMQILESTILNLKEGFDLAQLKNVIMCIKILQLSIKLENKKITERSINVLGCFGSSYYTTQSAEKFENLVHMAVKSPLLEGKPVFVNNMMSDDFSSEGSKLFKLQQRCKRCFEKLPAEIQNKILLVRLRSSEDNVLRKEHLEERAKDPENIE</sequence>
<protein>
    <recommendedName>
        <fullName evidence="1">BTB domain-containing protein</fullName>
    </recommendedName>
</protein>